<evidence type="ECO:0000256" key="1">
    <source>
        <dbReference type="ARBA" id="ARBA00005179"/>
    </source>
</evidence>
<keyword evidence="6" id="KW-1185">Reference proteome</keyword>
<dbReference type="Gene3D" id="3.40.50.150">
    <property type="entry name" value="Vaccinia Virus protein VP39"/>
    <property type="match status" value="1"/>
</dbReference>
<evidence type="ECO:0000313" key="6">
    <source>
        <dbReference type="Proteomes" id="UP000326950"/>
    </source>
</evidence>
<name>A0A5N6UJL8_ASPTM</name>
<protein>
    <recommendedName>
        <fullName evidence="7">Methyltransferase domain-containing protein</fullName>
    </recommendedName>
</protein>
<dbReference type="Proteomes" id="UP000326950">
    <property type="component" value="Unassembled WGS sequence"/>
</dbReference>
<organism evidence="5 6">
    <name type="scientific">Aspergillus tamarii</name>
    <dbReference type="NCBI Taxonomy" id="41984"/>
    <lineage>
        <taxon>Eukaryota</taxon>
        <taxon>Fungi</taxon>
        <taxon>Dikarya</taxon>
        <taxon>Ascomycota</taxon>
        <taxon>Pezizomycotina</taxon>
        <taxon>Eurotiomycetes</taxon>
        <taxon>Eurotiomycetidae</taxon>
        <taxon>Eurotiales</taxon>
        <taxon>Aspergillaceae</taxon>
        <taxon>Aspergillus</taxon>
        <taxon>Aspergillus subgen. Circumdati</taxon>
    </lineage>
</organism>
<comment type="similarity">
    <text evidence="4">Belongs to the class I-like SAM-binding methyltransferase superfamily.</text>
</comment>
<keyword evidence="2" id="KW-0808">Transferase</keyword>
<dbReference type="EMBL" id="ML738699">
    <property type="protein sequence ID" value="KAE8158281.1"/>
    <property type="molecule type" value="Genomic_DNA"/>
</dbReference>
<dbReference type="PANTHER" id="PTHR35897:SF1">
    <property type="entry name" value="METHYLTRANSFERASE AUSD"/>
    <property type="match status" value="1"/>
</dbReference>
<dbReference type="InterPro" id="IPR029063">
    <property type="entry name" value="SAM-dependent_MTases_sf"/>
</dbReference>
<evidence type="ECO:0000256" key="3">
    <source>
        <dbReference type="ARBA" id="ARBA00022691"/>
    </source>
</evidence>
<sequence>MVHNCTSLSQLDPELNINDVIRPDARELLEIYSGISSTDVNLHVARIAKQSWEIAPYPCFRLAIFLQFALSQSPAYTRIIDRVKQGALFIDLGCGLGQDIRRLAYDGAPSENLVGLDLRNAVIELGYELFRDRDKLRARFISQDFFQTAPELGEIMGKAEIINSSLFMHLWDRAGQVRIGRRMIEEAFWGRNPGNHKAEGWIERFVHNEMSFRQMWTEIEKLTGARCKLSLITVEYTLYLQDGQPGLCLQWVVEVQKLTH</sequence>
<evidence type="ECO:0000256" key="4">
    <source>
        <dbReference type="ARBA" id="ARBA00038314"/>
    </source>
</evidence>
<dbReference type="GO" id="GO:0016740">
    <property type="term" value="F:transferase activity"/>
    <property type="evidence" value="ECO:0007669"/>
    <property type="project" value="UniProtKB-KW"/>
</dbReference>
<gene>
    <name evidence="5" type="ORF">BDV40DRAFT_307938</name>
</gene>
<evidence type="ECO:0008006" key="7">
    <source>
        <dbReference type="Google" id="ProtNLM"/>
    </source>
</evidence>
<evidence type="ECO:0000313" key="5">
    <source>
        <dbReference type="EMBL" id="KAE8158281.1"/>
    </source>
</evidence>
<dbReference type="PANTHER" id="PTHR35897">
    <property type="entry name" value="METHYLTRANSFERASE AUSD"/>
    <property type="match status" value="1"/>
</dbReference>
<dbReference type="InterPro" id="IPR051654">
    <property type="entry name" value="Meroterpenoid_MTases"/>
</dbReference>
<evidence type="ECO:0000256" key="2">
    <source>
        <dbReference type="ARBA" id="ARBA00022679"/>
    </source>
</evidence>
<accession>A0A5N6UJL8</accession>
<dbReference type="SUPFAM" id="SSF53335">
    <property type="entry name" value="S-adenosyl-L-methionine-dependent methyltransferases"/>
    <property type="match status" value="1"/>
</dbReference>
<dbReference type="AlphaFoldDB" id="A0A5N6UJL8"/>
<proteinExistence type="inferred from homology"/>
<comment type="pathway">
    <text evidence="1">Secondary metabolite biosynthesis.</text>
</comment>
<dbReference type="OrthoDB" id="2094832at2759"/>
<reference evidence="5 6" key="1">
    <citation type="submission" date="2019-04" db="EMBL/GenBank/DDBJ databases">
        <title>Friends and foes A comparative genomics study of 23 Aspergillus species from section Flavi.</title>
        <authorList>
            <consortium name="DOE Joint Genome Institute"/>
            <person name="Kjaerbolling I."/>
            <person name="Vesth T."/>
            <person name="Frisvad J.C."/>
            <person name="Nybo J.L."/>
            <person name="Theobald S."/>
            <person name="Kildgaard S."/>
            <person name="Isbrandt T."/>
            <person name="Kuo A."/>
            <person name="Sato A."/>
            <person name="Lyhne E.K."/>
            <person name="Kogle M.E."/>
            <person name="Wiebenga A."/>
            <person name="Kun R.S."/>
            <person name="Lubbers R.J."/>
            <person name="Makela M.R."/>
            <person name="Barry K."/>
            <person name="Chovatia M."/>
            <person name="Clum A."/>
            <person name="Daum C."/>
            <person name="Haridas S."/>
            <person name="He G."/>
            <person name="LaButti K."/>
            <person name="Lipzen A."/>
            <person name="Mondo S."/>
            <person name="Riley R."/>
            <person name="Salamov A."/>
            <person name="Simmons B.A."/>
            <person name="Magnuson J.K."/>
            <person name="Henrissat B."/>
            <person name="Mortensen U.H."/>
            <person name="Larsen T.O."/>
            <person name="Devries R.P."/>
            <person name="Grigoriev I.V."/>
            <person name="Machida M."/>
            <person name="Baker S.E."/>
            <person name="Andersen M.R."/>
        </authorList>
    </citation>
    <scope>NUCLEOTIDE SEQUENCE [LARGE SCALE GENOMIC DNA]</scope>
    <source>
        <strain evidence="5 6">CBS 117626</strain>
    </source>
</reference>
<keyword evidence="3" id="KW-0949">S-adenosyl-L-methionine</keyword>